<evidence type="ECO:0000259" key="7">
    <source>
        <dbReference type="PROSITE" id="PS50126"/>
    </source>
</evidence>
<feature type="compositionally biased region" description="Polar residues" evidence="6">
    <location>
        <begin position="323"/>
        <end position="338"/>
    </location>
</feature>
<dbReference type="SUPFAM" id="SSF50249">
    <property type="entry name" value="Nucleic acid-binding proteins"/>
    <property type="match status" value="1"/>
</dbReference>
<organism evidence="8 9">
    <name type="scientific">Methanobrevibacter arboriphilus</name>
    <dbReference type="NCBI Taxonomy" id="39441"/>
    <lineage>
        <taxon>Archaea</taxon>
        <taxon>Methanobacteriati</taxon>
        <taxon>Methanobacteriota</taxon>
        <taxon>Methanomada group</taxon>
        <taxon>Methanobacteria</taxon>
        <taxon>Methanobacteriales</taxon>
        <taxon>Methanobacteriaceae</taxon>
        <taxon>Methanobrevibacter</taxon>
    </lineage>
</organism>
<dbReference type="PROSITE" id="PS50084">
    <property type="entry name" value="KH_TYPE_1"/>
    <property type="match status" value="1"/>
</dbReference>
<evidence type="ECO:0000256" key="5">
    <source>
        <dbReference type="HAMAP-Rule" id="MF_00623"/>
    </source>
</evidence>
<dbReference type="Gene3D" id="3.30.1370.10">
    <property type="entry name" value="K Homology domain, type 1"/>
    <property type="match status" value="1"/>
</dbReference>
<dbReference type="Pfam" id="PF15985">
    <property type="entry name" value="KH_6"/>
    <property type="match status" value="1"/>
</dbReference>
<dbReference type="GO" id="GO:0000467">
    <property type="term" value="P:exonucleolytic trimming to generate mature 3'-end of 5.8S rRNA from tricistronic rRNA transcript (SSU-rRNA, 5.8S rRNA, LSU-rRNA)"/>
    <property type="evidence" value="ECO:0007669"/>
    <property type="project" value="TreeGrafter"/>
</dbReference>
<dbReference type="InterPro" id="IPR036612">
    <property type="entry name" value="KH_dom_type_1_sf"/>
</dbReference>
<dbReference type="InterPro" id="IPR054371">
    <property type="entry name" value="RRP4_N"/>
</dbReference>
<evidence type="ECO:0000256" key="2">
    <source>
        <dbReference type="ARBA" id="ARBA00022490"/>
    </source>
</evidence>
<dbReference type="GO" id="GO:0034475">
    <property type="term" value="P:U4 snRNA 3'-end processing"/>
    <property type="evidence" value="ECO:0007669"/>
    <property type="project" value="TreeGrafter"/>
</dbReference>
<dbReference type="Pfam" id="PF21266">
    <property type="entry name" value="S1_RRP4"/>
    <property type="match status" value="1"/>
</dbReference>
<feature type="domain" description="S1 motif" evidence="7">
    <location>
        <begin position="63"/>
        <end position="131"/>
    </location>
</feature>
<gene>
    <name evidence="5" type="primary">rrp4</name>
    <name evidence="8" type="ORF">ISP01_08945</name>
</gene>
<dbReference type="PANTHER" id="PTHR21321">
    <property type="entry name" value="PNAS-3 RELATED"/>
    <property type="match status" value="1"/>
</dbReference>
<dbReference type="Pfam" id="PF22625">
    <property type="entry name" value="ECR1_N_2"/>
    <property type="match status" value="1"/>
</dbReference>
<dbReference type="PANTHER" id="PTHR21321:SF4">
    <property type="entry name" value="EXOSOME COMPLEX COMPONENT RRP4"/>
    <property type="match status" value="1"/>
</dbReference>
<dbReference type="SMART" id="SM00316">
    <property type="entry name" value="S1"/>
    <property type="match status" value="1"/>
</dbReference>
<feature type="compositionally biased region" description="Low complexity" evidence="6">
    <location>
        <begin position="245"/>
        <end position="278"/>
    </location>
</feature>
<dbReference type="InterPro" id="IPR048565">
    <property type="entry name" value="S1_RRP4"/>
</dbReference>
<feature type="region of interest" description="Disordered" evidence="6">
    <location>
        <begin position="237"/>
        <end position="293"/>
    </location>
</feature>
<dbReference type="HAMAP" id="MF_00623">
    <property type="entry name" value="Exosome_Rrp4"/>
    <property type="match status" value="1"/>
</dbReference>
<evidence type="ECO:0000313" key="9">
    <source>
        <dbReference type="Proteomes" id="UP000658733"/>
    </source>
</evidence>
<reference evidence="8" key="1">
    <citation type="submission" date="2020-10" db="EMBL/GenBank/DDBJ databases">
        <title>Dehalococcoides mccartyi of a TCE/Cr reducing biochatode.</title>
        <authorList>
            <person name="Matturro B."/>
        </authorList>
    </citation>
    <scope>NUCLEOTIDE SEQUENCE</scope>
    <source>
        <strain evidence="8">Bin4</strain>
    </source>
</reference>
<keyword evidence="4 5" id="KW-0694">RNA-binding</keyword>
<dbReference type="GO" id="GO:0071051">
    <property type="term" value="P:poly(A)-dependent snoRNA 3'-end processing"/>
    <property type="evidence" value="ECO:0007669"/>
    <property type="project" value="TreeGrafter"/>
</dbReference>
<dbReference type="InterPro" id="IPR003029">
    <property type="entry name" value="S1_domain"/>
</dbReference>
<evidence type="ECO:0000256" key="3">
    <source>
        <dbReference type="ARBA" id="ARBA00022835"/>
    </source>
</evidence>
<sequence>MIHVEDKELVVPGQILAEEGYYSGRGTFKDGNCVCSSLMGLVSLRNKKISVIPLKSKYVPKKGDVVIGEIDDVRFSMWGVDINSPYSGILPASEVFGREKKELSKVFDIGDVLFLRVVDVDEVKKVKLGLKGRGMGKFKGGILVDITPTKVPRLIGKKGSMINMIKDKTKCKIVVGQNGLVWVKGDKGMEQITKTIINLIEAEAHTSGLTDRVRDKLYLLVDGKLPEEQEEFEITADDLESIDHSNSNNGKSNSNKNNNKNYNNKNSNNTNNDNNNNRNKFDEEETDVLEKPKLENIKEEVEIDLEVDSKKDDSRNKKGNYLDTFNQVKAQNSSNNPSLGEVDKSEVSSPTLKIQNSSKSESKNNRIKPVTSWRKRN</sequence>
<dbReference type="EMBL" id="JADIIN010000071">
    <property type="protein sequence ID" value="MBF4469515.1"/>
    <property type="molecule type" value="Genomic_DNA"/>
</dbReference>
<feature type="region of interest" description="Disordered" evidence="6">
    <location>
        <begin position="308"/>
        <end position="377"/>
    </location>
</feature>
<dbReference type="NCBIfam" id="NF003181">
    <property type="entry name" value="PRK04163.1-1"/>
    <property type="match status" value="1"/>
</dbReference>
<dbReference type="SUPFAM" id="SSF54791">
    <property type="entry name" value="Eukaryotic type KH-domain (KH-domain type I)"/>
    <property type="match status" value="1"/>
</dbReference>
<dbReference type="AlphaFoldDB" id="A0A843AKC1"/>
<dbReference type="SUPFAM" id="SSF110324">
    <property type="entry name" value="Ribosomal L27 protein-like"/>
    <property type="match status" value="1"/>
</dbReference>
<dbReference type="Gene3D" id="2.40.50.140">
    <property type="entry name" value="Nucleic acid-binding proteins"/>
    <property type="match status" value="1"/>
</dbReference>
<comment type="caution">
    <text evidence="8">The sequence shown here is derived from an EMBL/GenBank/DDBJ whole genome shotgun (WGS) entry which is preliminary data.</text>
</comment>
<dbReference type="CDD" id="cd05789">
    <property type="entry name" value="S1_Rrp4"/>
    <property type="match status" value="1"/>
</dbReference>
<dbReference type="InterPro" id="IPR004087">
    <property type="entry name" value="KH_dom"/>
</dbReference>
<evidence type="ECO:0000256" key="1">
    <source>
        <dbReference type="ARBA" id="ARBA00009155"/>
    </source>
</evidence>
<feature type="compositionally biased region" description="Polar residues" evidence="6">
    <location>
        <begin position="347"/>
        <end position="359"/>
    </location>
</feature>
<dbReference type="CDD" id="cd22524">
    <property type="entry name" value="KH-I_Rrp4_prokar"/>
    <property type="match status" value="1"/>
</dbReference>
<dbReference type="GO" id="GO:0005737">
    <property type="term" value="C:cytoplasm"/>
    <property type="evidence" value="ECO:0007669"/>
    <property type="project" value="UniProtKB-SubCell"/>
</dbReference>
<accession>A0A843AKC1</accession>
<protein>
    <recommendedName>
        <fullName evidence="5">Exosome complex component Rrp4</fullName>
    </recommendedName>
</protein>
<dbReference type="InterPro" id="IPR004088">
    <property type="entry name" value="KH_dom_type_1"/>
</dbReference>
<dbReference type="InterPro" id="IPR023474">
    <property type="entry name" value="Rrp4"/>
</dbReference>
<keyword evidence="3 5" id="KW-0271">Exosome</keyword>
<comment type="subunit">
    <text evidence="5">Component of the archaeal exosome complex. Forms a trimer of Rrp4 and/or Csl4 subunits. The trimer associates with an hexameric ring-like arrangement composed of 3 Rrp41-Rrp42 heterodimers.</text>
</comment>
<evidence type="ECO:0000256" key="4">
    <source>
        <dbReference type="ARBA" id="ARBA00022884"/>
    </source>
</evidence>
<dbReference type="Proteomes" id="UP000658733">
    <property type="component" value="Unassembled WGS sequence"/>
</dbReference>
<evidence type="ECO:0000313" key="8">
    <source>
        <dbReference type="EMBL" id="MBF4469515.1"/>
    </source>
</evidence>
<name>A0A843AKC1_METAZ</name>
<keyword evidence="2 5" id="KW-0963">Cytoplasm</keyword>
<evidence type="ECO:0000256" key="6">
    <source>
        <dbReference type="SAM" id="MobiDB-lite"/>
    </source>
</evidence>
<proteinExistence type="inferred from homology"/>
<dbReference type="PROSITE" id="PS50126">
    <property type="entry name" value="S1"/>
    <property type="match status" value="1"/>
</dbReference>
<dbReference type="GO" id="GO:0008143">
    <property type="term" value="F:poly(A) binding"/>
    <property type="evidence" value="ECO:0007669"/>
    <property type="project" value="InterPro"/>
</dbReference>
<dbReference type="SMART" id="SM00322">
    <property type="entry name" value="KH"/>
    <property type="match status" value="1"/>
</dbReference>
<dbReference type="Gene3D" id="2.40.50.100">
    <property type="match status" value="1"/>
</dbReference>
<dbReference type="GO" id="GO:0071034">
    <property type="term" value="P:CUT catabolic process"/>
    <property type="evidence" value="ECO:0007669"/>
    <property type="project" value="TreeGrafter"/>
</dbReference>
<comment type="subcellular location">
    <subcellularLocation>
        <location evidence="5">Cytoplasm</location>
    </subcellularLocation>
</comment>
<dbReference type="InterPro" id="IPR012340">
    <property type="entry name" value="NA-bd_OB-fold"/>
</dbReference>
<comment type="function">
    <text evidence="5">Non-catalytic component of the exosome, which is a complex involved in RNA degradation. Increases the RNA binding and the efficiency of RNA degradation. Confers strong poly(A) specificity to the exosome.</text>
</comment>
<dbReference type="InterPro" id="IPR026699">
    <property type="entry name" value="Exosome_RNA_bind1/RRP40/RRP4"/>
</dbReference>
<comment type="similarity">
    <text evidence="1 5">Belongs to the RRP4 family.</text>
</comment>
<dbReference type="GO" id="GO:0000178">
    <property type="term" value="C:exosome (RNase complex)"/>
    <property type="evidence" value="ECO:0007669"/>
    <property type="project" value="UniProtKB-KW"/>
</dbReference>